<evidence type="ECO:0000313" key="3">
    <source>
        <dbReference type="EMBL" id="KAK3325252.1"/>
    </source>
</evidence>
<proteinExistence type="inferred from homology"/>
<organism evidence="3 4">
    <name type="scientific">Apodospora peruviana</name>
    <dbReference type="NCBI Taxonomy" id="516989"/>
    <lineage>
        <taxon>Eukaryota</taxon>
        <taxon>Fungi</taxon>
        <taxon>Dikarya</taxon>
        <taxon>Ascomycota</taxon>
        <taxon>Pezizomycotina</taxon>
        <taxon>Sordariomycetes</taxon>
        <taxon>Sordariomycetidae</taxon>
        <taxon>Sordariales</taxon>
        <taxon>Lasiosphaeriaceae</taxon>
        <taxon>Apodospora</taxon>
    </lineage>
</organism>
<dbReference type="PRINTS" id="PR00413">
    <property type="entry name" value="HADHALOGNASE"/>
</dbReference>
<reference evidence="3" key="1">
    <citation type="journal article" date="2023" name="Mol. Phylogenet. Evol.">
        <title>Genome-scale phylogeny and comparative genomics of the fungal order Sordariales.</title>
        <authorList>
            <person name="Hensen N."/>
            <person name="Bonometti L."/>
            <person name="Westerberg I."/>
            <person name="Brannstrom I.O."/>
            <person name="Guillou S."/>
            <person name="Cros-Aarteil S."/>
            <person name="Calhoun S."/>
            <person name="Haridas S."/>
            <person name="Kuo A."/>
            <person name="Mondo S."/>
            <person name="Pangilinan J."/>
            <person name="Riley R."/>
            <person name="LaButti K."/>
            <person name="Andreopoulos B."/>
            <person name="Lipzen A."/>
            <person name="Chen C."/>
            <person name="Yan M."/>
            <person name="Daum C."/>
            <person name="Ng V."/>
            <person name="Clum A."/>
            <person name="Steindorff A."/>
            <person name="Ohm R.A."/>
            <person name="Martin F."/>
            <person name="Silar P."/>
            <person name="Natvig D.O."/>
            <person name="Lalanne C."/>
            <person name="Gautier V."/>
            <person name="Ament-Velasquez S.L."/>
            <person name="Kruys A."/>
            <person name="Hutchinson M.I."/>
            <person name="Powell A.J."/>
            <person name="Barry K."/>
            <person name="Miller A.N."/>
            <person name="Grigoriev I.V."/>
            <person name="Debuchy R."/>
            <person name="Gladieux P."/>
            <person name="Hiltunen Thoren M."/>
            <person name="Johannesson H."/>
        </authorList>
    </citation>
    <scope>NUCLEOTIDE SEQUENCE</scope>
    <source>
        <strain evidence="3">CBS 118394</strain>
    </source>
</reference>
<dbReference type="AlphaFoldDB" id="A0AAE0IHN8"/>
<accession>A0AAE0IHN8</accession>
<dbReference type="InterPro" id="IPR051540">
    <property type="entry name" value="S-2-haloacid_dehalogenase"/>
</dbReference>
<dbReference type="Gene3D" id="3.40.50.1000">
    <property type="entry name" value="HAD superfamily/HAD-like"/>
    <property type="match status" value="1"/>
</dbReference>
<dbReference type="InterPro" id="IPR023198">
    <property type="entry name" value="PGP-like_dom2"/>
</dbReference>
<dbReference type="SUPFAM" id="SSF56784">
    <property type="entry name" value="HAD-like"/>
    <property type="match status" value="1"/>
</dbReference>
<evidence type="ECO:0000256" key="1">
    <source>
        <dbReference type="ARBA" id="ARBA00008106"/>
    </source>
</evidence>
<dbReference type="InterPro" id="IPR023214">
    <property type="entry name" value="HAD_sf"/>
</dbReference>
<comment type="similarity">
    <text evidence="1">Belongs to the HAD-like hydrolase superfamily. S-2-haloalkanoic acid dehalogenase family.</text>
</comment>
<dbReference type="PANTHER" id="PTHR43316">
    <property type="entry name" value="HYDROLASE, HALOACID DELAHOGENASE-RELATED"/>
    <property type="match status" value="1"/>
</dbReference>
<dbReference type="NCBIfam" id="TIGR01428">
    <property type="entry name" value="HAD_type_II"/>
    <property type="match status" value="1"/>
</dbReference>
<dbReference type="GO" id="GO:0016791">
    <property type="term" value="F:phosphatase activity"/>
    <property type="evidence" value="ECO:0007669"/>
    <property type="project" value="UniProtKB-ARBA"/>
</dbReference>
<reference evidence="3" key="2">
    <citation type="submission" date="2023-06" db="EMBL/GenBank/DDBJ databases">
        <authorList>
            <consortium name="Lawrence Berkeley National Laboratory"/>
            <person name="Haridas S."/>
            <person name="Hensen N."/>
            <person name="Bonometti L."/>
            <person name="Westerberg I."/>
            <person name="Brannstrom I.O."/>
            <person name="Guillou S."/>
            <person name="Cros-Aarteil S."/>
            <person name="Calhoun S."/>
            <person name="Kuo A."/>
            <person name="Mondo S."/>
            <person name="Pangilinan J."/>
            <person name="Riley R."/>
            <person name="Labutti K."/>
            <person name="Andreopoulos B."/>
            <person name="Lipzen A."/>
            <person name="Chen C."/>
            <person name="Yanf M."/>
            <person name="Daum C."/>
            <person name="Ng V."/>
            <person name="Clum A."/>
            <person name="Steindorff A."/>
            <person name="Ohm R."/>
            <person name="Martin F."/>
            <person name="Silar P."/>
            <person name="Natvig D."/>
            <person name="Lalanne C."/>
            <person name="Gautier V."/>
            <person name="Ament-Velasquez S.L."/>
            <person name="Kruys A."/>
            <person name="Hutchinson M.I."/>
            <person name="Powell A.J."/>
            <person name="Barry K."/>
            <person name="Miller A.N."/>
            <person name="Grigoriev I.V."/>
            <person name="Debuchy R."/>
            <person name="Gladieux P."/>
            <person name="Thoren M.H."/>
            <person name="Johannesson H."/>
        </authorList>
    </citation>
    <scope>NUCLEOTIDE SEQUENCE</scope>
    <source>
        <strain evidence="3">CBS 118394</strain>
    </source>
</reference>
<dbReference type="InterPro" id="IPR006439">
    <property type="entry name" value="HAD-SF_hydro_IA"/>
</dbReference>
<dbReference type="Gene3D" id="1.10.150.240">
    <property type="entry name" value="Putative phosphatase, domain 2"/>
    <property type="match status" value="1"/>
</dbReference>
<keyword evidence="2" id="KW-0378">Hydrolase</keyword>
<protein>
    <submittedName>
        <fullName evidence="3">HAD-like domain-containing protein</fullName>
    </submittedName>
</protein>
<name>A0AAE0IHN8_9PEZI</name>
<evidence type="ECO:0000313" key="4">
    <source>
        <dbReference type="Proteomes" id="UP001283341"/>
    </source>
</evidence>
<gene>
    <name evidence="3" type="ORF">B0H66DRAFT_116035</name>
</gene>
<dbReference type="Proteomes" id="UP001283341">
    <property type="component" value="Unassembled WGS sequence"/>
</dbReference>
<keyword evidence="4" id="KW-1185">Reference proteome</keyword>
<dbReference type="PANTHER" id="PTHR43316:SF3">
    <property type="entry name" value="HALOACID DEHALOGENASE, TYPE II (AFU_ORTHOLOGUE AFUA_2G07750)-RELATED"/>
    <property type="match status" value="1"/>
</dbReference>
<dbReference type="EMBL" id="JAUEDM010000002">
    <property type="protein sequence ID" value="KAK3325252.1"/>
    <property type="molecule type" value="Genomic_DNA"/>
</dbReference>
<dbReference type="NCBIfam" id="TIGR01493">
    <property type="entry name" value="HAD-SF-IA-v2"/>
    <property type="match status" value="1"/>
</dbReference>
<dbReference type="GO" id="GO:0019120">
    <property type="term" value="F:hydrolase activity, acting on acid halide bonds, in C-halide compounds"/>
    <property type="evidence" value="ECO:0007669"/>
    <property type="project" value="InterPro"/>
</dbReference>
<comment type="caution">
    <text evidence="3">The sequence shown here is derived from an EMBL/GenBank/DDBJ whole genome shotgun (WGS) entry which is preliminary data.</text>
</comment>
<dbReference type="Pfam" id="PF00702">
    <property type="entry name" value="Hydrolase"/>
    <property type="match status" value="1"/>
</dbReference>
<sequence length="266" mass="29558">MAPPLQHIKALTFDVFGTCVDWRTSVVSALGKAAAAKIESSSFSSLPAKTQTRLQALSQDGSWGIFAQEWRHSYGQFTRGFVPGETAWKDIDTHHRDSLLSLLDKWQLSGVYDPAEIEALSKVWHYLDPWSDSSEGIHALGKRFATATLSNGNQSLLADLNSHGNLGFQRLISAEDFRAYKPNPAVYLGACRLLGLEPGQVAMAAAHLGDLAAARDLGLRTIYVERSREEEWQPDEERYREARQWVDLWVSEGEGGFIQVAKRLGL</sequence>
<dbReference type="InterPro" id="IPR036412">
    <property type="entry name" value="HAD-like_sf"/>
</dbReference>
<dbReference type="InterPro" id="IPR006328">
    <property type="entry name" value="2-HAD"/>
</dbReference>
<evidence type="ECO:0000256" key="2">
    <source>
        <dbReference type="ARBA" id="ARBA00022801"/>
    </source>
</evidence>